<accession>A0ABU2JRQ7</accession>
<keyword evidence="3" id="KW-1185">Reference proteome</keyword>
<proteinExistence type="predicted"/>
<protein>
    <submittedName>
        <fullName evidence="2">Uncharacterized protein</fullName>
    </submittedName>
</protein>
<gene>
    <name evidence="2" type="ORF">RM844_15390</name>
</gene>
<feature type="region of interest" description="Disordered" evidence="1">
    <location>
        <begin position="101"/>
        <end position="122"/>
    </location>
</feature>
<evidence type="ECO:0000256" key="1">
    <source>
        <dbReference type="SAM" id="MobiDB-lite"/>
    </source>
</evidence>
<organism evidence="2 3">
    <name type="scientific">Streptomyces chisholmiae</name>
    <dbReference type="NCBI Taxonomy" id="3075540"/>
    <lineage>
        <taxon>Bacteria</taxon>
        <taxon>Bacillati</taxon>
        <taxon>Actinomycetota</taxon>
        <taxon>Actinomycetes</taxon>
        <taxon>Kitasatosporales</taxon>
        <taxon>Streptomycetaceae</taxon>
        <taxon>Streptomyces</taxon>
    </lineage>
</organism>
<evidence type="ECO:0000313" key="3">
    <source>
        <dbReference type="Proteomes" id="UP001183410"/>
    </source>
</evidence>
<comment type="caution">
    <text evidence="2">The sequence shown here is derived from an EMBL/GenBank/DDBJ whole genome shotgun (WGS) entry which is preliminary data.</text>
</comment>
<dbReference type="Proteomes" id="UP001183410">
    <property type="component" value="Unassembled WGS sequence"/>
</dbReference>
<evidence type="ECO:0000313" key="2">
    <source>
        <dbReference type="EMBL" id="MDT0267670.1"/>
    </source>
</evidence>
<reference evidence="3" key="1">
    <citation type="submission" date="2023-07" db="EMBL/GenBank/DDBJ databases">
        <title>30 novel species of actinomycetes from the DSMZ collection.</title>
        <authorList>
            <person name="Nouioui I."/>
        </authorList>
    </citation>
    <scope>NUCLEOTIDE SEQUENCE [LARGE SCALE GENOMIC DNA]</scope>
    <source>
        <strain evidence="3">DSM 44915</strain>
    </source>
</reference>
<dbReference type="RefSeq" id="WP_311667753.1">
    <property type="nucleotide sequence ID" value="NZ_JAVREO010000008.1"/>
</dbReference>
<dbReference type="EMBL" id="JAVREO010000008">
    <property type="protein sequence ID" value="MDT0267670.1"/>
    <property type="molecule type" value="Genomic_DNA"/>
</dbReference>
<name>A0ABU2JRQ7_9ACTN</name>
<sequence>MSNDVMHLDYEGIGETCTVLDGQARIFIDEVYRLLYMVRDLLEQGMYLEQASPALQTAYSEFSNSLHAGGTNLMSFAQLFESLRVNYENADNAAMASTLSSLDGEGGHFEPETEKPLPDSATLPEYNPPQGDIGYDVEWDRDQGIITSINK</sequence>
<feature type="compositionally biased region" description="Basic and acidic residues" evidence="1">
    <location>
        <begin position="105"/>
        <end position="117"/>
    </location>
</feature>